<proteinExistence type="predicted"/>
<reference evidence="1 2" key="1">
    <citation type="submission" date="2020-09" db="EMBL/GenBank/DDBJ databases">
        <title>De no assembly of potato wild relative species, Solanum commersonii.</title>
        <authorList>
            <person name="Cho K."/>
        </authorList>
    </citation>
    <scope>NUCLEOTIDE SEQUENCE [LARGE SCALE GENOMIC DNA]</scope>
    <source>
        <strain evidence="1">LZ3.2</strain>
        <tissue evidence="1">Leaf</tissue>
    </source>
</reference>
<evidence type="ECO:0000313" key="2">
    <source>
        <dbReference type="Proteomes" id="UP000824120"/>
    </source>
</evidence>
<accession>A0A9J5WWB6</accession>
<organism evidence="1 2">
    <name type="scientific">Solanum commersonii</name>
    <name type="common">Commerson's wild potato</name>
    <name type="synonym">Commerson's nightshade</name>
    <dbReference type="NCBI Taxonomy" id="4109"/>
    <lineage>
        <taxon>Eukaryota</taxon>
        <taxon>Viridiplantae</taxon>
        <taxon>Streptophyta</taxon>
        <taxon>Embryophyta</taxon>
        <taxon>Tracheophyta</taxon>
        <taxon>Spermatophyta</taxon>
        <taxon>Magnoliopsida</taxon>
        <taxon>eudicotyledons</taxon>
        <taxon>Gunneridae</taxon>
        <taxon>Pentapetalae</taxon>
        <taxon>asterids</taxon>
        <taxon>lamiids</taxon>
        <taxon>Solanales</taxon>
        <taxon>Solanaceae</taxon>
        <taxon>Solanoideae</taxon>
        <taxon>Solaneae</taxon>
        <taxon>Solanum</taxon>
    </lineage>
</organism>
<keyword evidence="2" id="KW-1185">Reference proteome</keyword>
<gene>
    <name evidence="1" type="ORF">H5410_049873</name>
</gene>
<dbReference type="OrthoDB" id="1323050at2759"/>
<sequence>MDSFVATKDSFVATEDEMIQAVSSMTTTQSFIDVAFSSNIKCSFYPCEECEQQHDYLLVMLKNSLIFLKK</sequence>
<evidence type="ECO:0000313" key="1">
    <source>
        <dbReference type="EMBL" id="KAG5579246.1"/>
    </source>
</evidence>
<dbReference type="AlphaFoldDB" id="A0A9J5WWB6"/>
<comment type="caution">
    <text evidence="1">The sequence shown here is derived from an EMBL/GenBank/DDBJ whole genome shotgun (WGS) entry which is preliminary data.</text>
</comment>
<protein>
    <submittedName>
        <fullName evidence="1">Uncharacterized protein</fullName>
    </submittedName>
</protein>
<dbReference type="Proteomes" id="UP000824120">
    <property type="component" value="Chromosome 10"/>
</dbReference>
<dbReference type="EMBL" id="JACXVP010000010">
    <property type="protein sequence ID" value="KAG5579246.1"/>
    <property type="molecule type" value="Genomic_DNA"/>
</dbReference>
<name>A0A9J5WWB6_SOLCO</name>